<evidence type="ECO:0000256" key="1">
    <source>
        <dbReference type="ARBA" id="ARBA00008007"/>
    </source>
</evidence>
<accession>A0A4R1BYD2</accession>
<evidence type="ECO:0000313" key="5">
    <source>
        <dbReference type="Proteomes" id="UP000295453"/>
    </source>
</evidence>
<dbReference type="Gene3D" id="3.40.50.2020">
    <property type="match status" value="1"/>
</dbReference>
<dbReference type="InterPro" id="IPR051910">
    <property type="entry name" value="ComF/GntX_DNA_util-trans"/>
</dbReference>
<dbReference type="PANTHER" id="PTHR47505">
    <property type="entry name" value="DNA UTILIZATION PROTEIN YHGH"/>
    <property type="match status" value="1"/>
</dbReference>
<evidence type="ECO:0000313" key="4">
    <source>
        <dbReference type="EMBL" id="TCJ22426.1"/>
    </source>
</evidence>
<dbReference type="InterPro" id="IPR029057">
    <property type="entry name" value="PRTase-like"/>
</dbReference>
<evidence type="ECO:0000256" key="2">
    <source>
        <dbReference type="SAM" id="MobiDB-lite"/>
    </source>
</evidence>
<dbReference type="Pfam" id="PF00156">
    <property type="entry name" value="Pribosyltran"/>
    <property type="match status" value="1"/>
</dbReference>
<comment type="similarity">
    <text evidence="1">Belongs to the ComF/GntX family.</text>
</comment>
<dbReference type="AlphaFoldDB" id="A0A4R1BYD2"/>
<dbReference type="Proteomes" id="UP000295453">
    <property type="component" value="Unassembled WGS sequence"/>
</dbReference>
<comment type="caution">
    <text evidence="4">The sequence shown here is derived from an EMBL/GenBank/DDBJ whole genome shotgun (WGS) entry which is preliminary data.</text>
</comment>
<gene>
    <name evidence="4" type="ORF">EPD65_12855</name>
</gene>
<feature type="domain" description="Phosphoribosyltransferase" evidence="3">
    <location>
        <begin position="188"/>
        <end position="238"/>
    </location>
</feature>
<dbReference type="InterPro" id="IPR000836">
    <property type="entry name" value="PRTase_dom"/>
</dbReference>
<organism evidence="4 5">
    <name type="scientific">Nocardioides jejuensis</name>
    <dbReference type="NCBI Taxonomy" id="2502782"/>
    <lineage>
        <taxon>Bacteria</taxon>
        <taxon>Bacillati</taxon>
        <taxon>Actinomycetota</taxon>
        <taxon>Actinomycetes</taxon>
        <taxon>Propionibacteriales</taxon>
        <taxon>Nocardioidaceae</taxon>
        <taxon>Nocardioides</taxon>
    </lineage>
</organism>
<dbReference type="PANTHER" id="PTHR47505:SF1">
    <property type="entry name" value="DNA UTILIZATION PROTEIN YHGH"/>
    <property type="match status" value="1"/>
</dbReference>
<keyword evidence="5" id="KW-1185">Reference proteome</keyword>
<dbReference type="CDD" id="cd06223">
    <property type="entry name" value="PRTases_typeI"/>
    <property type="match status" value="1"/>
</dbReference>
<dbReference type="SUPFAM" id="SSF53271">
    <property type="entry name" value="PRTase-like"/>
    <property type="match status" value="1"/>
</dbReference>
<dbReference type="OrthoDB" id="5244859at2"/>
<feature type="region of interest" description="Disordered" evidence="2">
    <location>
        <begin position="261"/>
        <end position="280"/>
    </location>
</feature>
<dbReference type="EMBL" id="SJZJ01000023">
    <property type="protein sequence ID" value="TCJ22426.1"/>
    <property type="molecule type" value="Genomic_DNA"/>
</dbReference>
<sequence>MLTDGTWVDPVLDLLAGSACIGCRRPGRQLCAGCASSLPLQSCPVQPVPCPAGLAPARTAGEYSGVLRGLVLGLKEHHRLALVRPLGLLLAGAVSGLIPESPDVPVVLVPVPSRPGSTRRRGHAPVRDICRRTASVLRRQGVDVTVAELLRMGRVEDQRALSAAGRAVNLAGAMRVDGRRLARLARSRPAAVVVLCDDVLTTGSTAREAQRALAASGVDIAGIAVVAAARRRSVRPTAKVQQESFHRLAFGSSVGAWSQSGSVDATAGRPLGAPAPTSMP</sequence>
<evidence type="ECO:0000259" key="3">
    <source>
        <dbReference type="Pfam" id="PF00156"/>
    </source>
</evidence>
<name>A0A4R1BYD2_9ACTN</name>
<reference evidence="4 5" key="1">
    <citation type="submission" date="2019-03" db="EMBL/GenBank/DDBJ databases">
        <authorList>
            <person name="Kim M.K.M."/>
        </authorList>
    </citation>
    <scope>NUCLEOTIDE SEQUENCE [LARGE SCALE GENOMIC DNA]</scope>
    <source>
        <strain evidence="4 5">18JY15-6</strain>
    </source>
</reference>
<protein>
    <submittedName>
        <fullName evidence="4">ComF family protein</fullName>
    </submittedName>
</protein>
<proteinExistence type="inferred from homology"/>